<reference evidence="2 3" key="1">
    <citation type="submission" date="2019-07" db="EMBL/GenBank/DDBJ databases">
        <title>Genomic Encyclopedia of Archaeal and Bacterial Type Strains, Phase II (KMG-II): from individual species to whole genera.</title>
        <authorList>
            <person name="Goeker M."/>
        </authorList>
    </citation>
    <scope>NUCLEOTIDE SEQUENCE [LARGE SCALE GENOMIC DNA]</scope>
    <source>
        <strain evidence="2 3">ATCC BAA-1139</strain>
    </source>
</reference>
<keyword evidence="3" id="KW-1185">Reference proteome</keyword>
<dbReference type="Pfam" id="PF09673">
    <property type="entry name" value="TrbC_Ftype"/>
    <property type="match status" value="1"/>
</dbReference>
<name>A0A562VNY9_9BACT</name>
<protein>
    <submittedName>
        <fullName evidence="2">Type-F conjugative transfer system pilin assembly protein TrbC</fullName>
    </submittedName>
</protein>
<keyword evidence="1" id="KW-0732">Signal</keyword>
<accession>A0A562VNY9</accession>
<organism evidence="2 3">
    <name type="scientific">Geobacter argillaceus</name>
    <dbReference type="NCBI Taxonomy" id="345631"/>
    <lineage>
        <taxon>Bacteria</taxon>
        <taxon>Pseudomonadati</taxon>
        <taxon>Thermodesulfobacteriota</taxon>
        <taxon>Desulfuromonadia</taxon>
        <taxon>Geobacterales</taxon>
        <taxon>Geobacteraceae</taxon>
        <taxon>Geobacter</taxon>
    </lineage>
</organism>
<feature type="signal peptide" evidence="1">
    <location>
        <begin position="1"/>
        <end position="27"/>
    </location>
</feature>
<dbReference type="InterPro" id="IPR009649">
    <property type="entry name" value="TraU"/>
</dbReference>
<dbReference type="InterPro" id="IPR019106">
    <property type="entry name" value="T4SS_TrbC"/>
</dbReference>
<evidence type="ECO:0000313" key="3">
    <source>
        <dbReference type="Proteomes" id="UP000319449"/>
    </source>
</evidence>
<evidence type="ECO:0000256" key="1">
    <source>
        <dbReference type="SAM" id="SignalP"/>
    </source>
</evidence>
<dbReference type="PROSITE" id="PS51257">
    <property type="entry name" value="PROKAR_LIPOPROTEIN"/>
    <property type="match status" value="1"/>
</dbReference>
<gene>
    <name evidence="2" type="ORF">JN12_01497</name>
</gene>
<evidence type="ECO:0000313" key="2">
    <source>
        <dbReference type="EMBL" id="TWJ19696.1"/>
    </source>
</evidence>
<proteinExistence type="predicted"/>
<comment type="caution">
    <text evidence="2">The sequence shown here is derived from an EMBL/GenBank/DDBJ whole genome shotgun (WGS) entry which is preliminary data.</text>
</comment>
<dbReference type="Proteomes" id="UP000319449">
    <property type="component" value="Unassembled WGS sequence"/>
</dbReference>
<dbReference type="EMBL" id="VLLN01000007">
    <property type="protein sequence ID" value="TWJ19696.1"/>
    <property type="molecule type" value="Genomic_DNA"/>
</dbReference>
<dbReference type="AlphaFoldDB" id="A0A562VNY9"/>
<dbReference type="Pfam" id="PF06834">
    <property type="entry name" value="TraU"/>
    <property type="match status" value="1"/>
</dbReference>
<feature type="chain" id="PRO_5021834307" evidence="1">
    <location>
        <begin position="28"/>
        <end position="656"/>
    </location>
</feature>
<sequence length="656" mass="71678">MKKKKHVTSVIVMLTASWLATASVVHAGSACSGTPINPVTDICWQCMFPAQIGSVSFGMGQESAPGNITTPACVCPDSKQGIIAGLSVAFWEHARMIETVKDPYCFPILGTGMTNPKPGFSSGTARGPGHNDNEYSFQQAHYYTFPAWSILKLFMDFPCAEQGGFDLAYMTEVDPMWNDDSLSFIINPEALLFGNPISQIACIADSVAATVTTPIDPLFWCMGSWGSFYPLTGSMNSSEPLSVNAGLAARMLFKLGRESLLFDTGINQCSSGGVITPILVKSNYRQAGARHRLQPHRPSVTDLGLRQEPALGGRYEFAGQFSLVDDEKEGVLRRLRAQLIVYLLLATTQPAFAAGKSGYIATPDACYVPEKVEGEAVHLKKTGVCGGQPGRAFVQTERQTLKVFVEGEFWQEVRVEEMKVPDVAASLAQADRVAGTVTIPKNRYEDEMNAVAGTLDSYYHSDEFQRRVKSETERIKAQVFGEDFARFYPDDVTSERKGKLTGSERVYVFISSSMPLQTVRNYASSVARLRDPRIVMVMRGFVGGMTRIQPTIRFVADVLKKQPSCSPAEGECAMLPANLVVDPLLYRRYAIDRVPAVVFARGVKAENPGLSEGDSKNTEVAASYTVYGDASLEYILQSIGRESGSSSLKELLVSRE</sequence>